<dbReference type="Gene3D" id="3.50.40.10">
    <property type="entry name" value="Phenylalanyl-trna Synthetase, Chain B, domain 3"/>
    <property type="match status" value="1"/>
</dbReference>
<keyword evidence="8 15" id="KW-0547">Nucleotide-binding</keyword>
<accession>A0A143WTT3</accession>
<dbReference type="SMART" id="SM00896">
    <property type="entry name" value="FDX-ACB"/>
    <property type="match status" value="1"/>
</dbReference>
<dbReference type="InterPro" id="IPR045060">
    <property type="entry name" value="Phe-tRNA-ligase_IIc_bsu"/>
</dbReference>
<dbReference type="Pfam" id="PF03483">
    <property type="entry name" value="B3_4"/>
    <property type="match status" value="1"/>
</dbReference>
<feature type="binding site" evidence="15">
    <location>
        <position position="456"/>
    </location>
    <ligand>
        <name>Mg(2+)</name>
        <dbReference type="ChEBI" id="CHEBI:18420"/>
        <note>shared with alpha subunit</note>
    </ligand>
</feature>
<dbReference type="PATRIC" id="fig|1778263.3.peg.226"/>
<dbReference type="InterPro" id="IPR033714">
    <property type="entry name" value="tRNA_bind_bactPheRS"/>
</dbReference>
<dbReference type="GO" id="GO:0005524">
    <property type="term" value="F:ATP binding"/>
    <property type="evidence" value="ECO:0007669"/>
    <property type="project" value="UniProtKB-UniRule"/>
</dbReference>
<dbReference type="Proteomes" id="UP000095477">
    <property type="component" value="Chromosome I"/>
</dbReference>
<comment type="subcellular location">
    <subcellularLocation>
        <location evidence="1 15">Cytoplasm</location>
    </subcellularLocation>
</comment>
<dbReference type="EC" id="6.1.1.20" evidence="15"/>
<evidence type="ECO:0000256" key="2">
    <source>
        <dbReference type="ARBA" id="ARBA00008653"/>
    </source>
</evidence>
<reference evidence="21" key="1">
    <citation type="submission" date="2016-01" db="EMBL/GenBank/DDBJ databases">
        <authorList>
            <person name="Husnik F."/>
        </authorList>
    </citation>
    <scope>NUCLEOTIDE SEQUENCE [LARGE SCALE GENOMIC DNA]</scope>
</reference>
<dbReference type="InterPro" id="IPR036690">
    <property type="entry name" value="Fdx_antiC-bd_sf"/>
</dbReference>
<dbReference type="Gene3D" id="3.30.70.380">
    <property type="entry name" value="Ferrodoxin-fold anticodon-binding domain"/>
    <property type="match status" value="1"/>
</dbReference>
<evidence type="ECO:0000256" key="6">
    <source>
        <dbReference type="ARBA" id="ARBA00022598"/>
    </source>
</evidence>
<evidence type="ECO:0000256" key="3">
    <source>
        <dbReference type="ARBA" id="ARBA00011209"/>
    </source>
</evidence>
<dbReference type="FunFam" id="3.30.70.380:FF:000001">
    <property type="entry name" value="Phenylalanine--tRNA ligase beta subunit"/>
    <property type="match status" value="1"/>
</dbReference>
<keyword evidence="7 15" id="KW-0479">Metal-binding</keyword>
<keyword evidence="13 15" id="KW-0030">Aminoacyl-tRNA synthetase</keyword>
<keyword evidence="4 15" id="KW-0963">Cytoplasm</keyword>
<dbReference type="InterPro" id="IPR041616">
    <property type="entry name" value="PheRS_beta_core"/>
</dbReference>
<feature type="domain" description="B5" evidence="19">
    <location>
        <begin position="403"/>
        <end position="478"/>
    </location>
</feature>
<dbReference type="Pfam" id="PF17759">
    <property type="entry name" value="tRNA_synthFbeta"/>
    <property type="match status" value="1"/>
</dbReference>
<dbReference type="RefSeq" id="WP_067567705.1">
    <property type="nucleotide sequence ID" value="NZ_LN999835.1"/>
</dbReference>
<evidence type="ECO:0000259" key="17">
    <source>
        <dbReference type="PROSITE" id="PS50886"/>
    </source>
</evidence>
<dbReference type="FunFam" id="3.30.930.10:FF:000022">
    <property type="entry name" value="Phenylalanine--tRNA ligase beta subunit"/>
    <property type="match status" value="1"/>
</dbReference>
<dbReference type="KEGG" id="hed:TPER_HE00229"/>
<dbReference type="PANTHER" id="PTHR10947">
    <property type="entry name" value="PHENYLALANYL-TRNA SYNTHETASE BETA CHAIN AND LEUCINE-RICH REPEAT-CONTAINING PROTEIN 47"/>
    <property type="match status" value="1"/>
</dbReference>
<dbReference type="GO" id="GO:0000287">
    <property type="term" value="F:magnesium ion binding"/>
    <property type="evidence" value="ECO:0007669"/>
    <property type="project" value="UniProtKB-UniRule"/>
</dbReference>
<evidence type="ECO:0000256" key="8">
    <source>
        <dbReference type="ARBA" id="ARBA00022741"/>
    </source>
</evidence>
<dbReference type="SUPFAM" id="SSF56037">
    <property type="entry name" value="PheT/TilS domain"/>
    <property type="match status" value="1"/>
</dbReference>
<dbReference type="GO" id="GO:0004826">
    <property type="term" value="F:phenylalanine-tRNA ligase activity"/>
    <property type="evidence" value="ECO:0007669"/>
    <property type="project" value="UniProtKB-UniRule"/>
</dbReference>
<dbReference type="FunFam" id="2.40.50.140:FF:000045">
    <property type="entry name" value="Phenylalanine--tRNA ligase beta subunit"/>
    <property type="match status" value="1"/>
</dbReference>
<dbReference type="NCBIfam" id="TIGR00472">
    <property type="entry name" value="pheT_bact"/>
    <property type="match status" value="1"/>
</dbReference>
<dbReference type="GO" id="GO:0006432">
    <property type="term" value="P:phenylalanyl-tRNA aminoacylation"/>
    <property type="evidence" value="ECO:0007669"/>
    <property type="project" value="UniProtKB-UniRule"/>
</dbReference>
<name>A0A143WTT3_9ENTR</name>
<evidence type="ECO:0000256" key="5">
    <source>
        <dbReference type="ARBA" id="ARBA00022555"/>
    </source>
</evidence>
<evidence type="ECO:0000256" key="14">
    <source>
        <dbReference type="ARBA" id="ARBA00049255"/>
    </source>
</evidence>
<feature type="domain" description="FDX-ACB" evidence="18">
    <location>
        <begin position="703"/>
        <end position="796"/>
    </location>
</feature>
<dbReference type="SUPFAM" id="SSF54991">
    <property type="entry name" value="Anticodon-binding domain of PheRS"/>
    <property type="match status" value="1"/>
</dbReference>
<sequence length="797" mass="88135">MKFSELWLREWVNPAIDSTMLAEQITMSGLEVTSMYPVAGHFSGVVVGNVVQCKQHPNADNFYVTKIDIGGERLLNIVCGAPNCRANLRVAVAIIGALLPGVCTIKAKTLRGELSEGMLCSCSELGMSDDYSSSNIIEFPDDAPIGRDIRDYLQLNDNIIDISVTPNRADCLGLLGIARDVAVRNRIELTLPVVEPVVPLINDTLPIQIDTPEACPCYLARLIKSIDIGAATPLWMKEKLRRCGLRSVDAVLDITNYVLLELGQPIQVFDLDRIESGIFVRQAGQDEMITLLDDVSIILSSDTLVIADQNKVLAIAGIVVGAASSISSSTRDIVLTCAYFHPLAINGRARRYGLHNDASHRYERGVDPALQIQAMERATMLLIAICGGQPGPVINVTTASMLKQQVTISLRRKTLDRLIGYHISDKDVSDILIRLGFQVSSTEEGWQALTPSWRFDITIEEDLIEEVARMYGYDEIPNIPIRATLEMPRNREATLPLERVKMLLVDRGYQEAITYSFVDPKMQALLYPHPAPLLLPSPISKEMSAMRLSLWTGLLSAVVYNQNRQQQRIRLFESGLCFIPDKAADLGIRQDIMLAGVITGSIFDEHWDLVRQPVDFYDAKGDLEAILELTGKLDNIEFKAQRHLALHPGQSAAIYLQDELIGFIGVIHPVLESKLNLNGRTLVFELLWEKVTESNVPKAHDISRFPTNRRDIAVVVADNVAAADLITECKIVAANQLVDIKLFDVYRGKELAEGFKSLAISLVLQDTACTLEEAEIAATVAKCVAALKQRFQASLRD</sequence>
<keyword evidence="10 15" id="KW-0460">Magnesium</keyword>
<dbReference type="SUPFAM" id="SSF50249">
    <property type="entry name" value="Nucleic acid-binding proteins"/>
    <property type="match status" value="1"/>
</dbReference>
<gene>
    <name evidence="15 20" type="primary">pheT</name>
    <name evidence="20" type="ORF">TPER_HE00229</name>
</gene>
<feature type="binding site" evidence="15">
    <location>
        <position position="462"/>
    </location>
    <ligand>
        <name>Mg(2+)</name>
        <dbReference type="ChEBI" id="CHEBI:18420"/>
        <note>shared with alpha subunit</note>
    </ligand>
</feature>
<evidence type="ECO:0000313" key="21">
    <source>
        <dbReference type="Proteomes" id="UP000095477"/>
    </source>
</evidence>
<dbReference type="GO" id="GO:0000049">
    <property type="term" value="F:tRNA binding"/>
    <property type="evidence" value="ECO:0007669"/>
    <property type="project" value="UniProtKB-UniRule"/>
</dbReference>
<keyword evidence="12 15" id="KW-0648">Protein biosynthesis</keyword>
<dbReference type="HAMAP" id="MF_00283">
    <property type="entry name" value="Phe_tRNA_synth_beta1"/>
    <property type="match status" value="1"/>
</dbReference>
<dbReference type="EMBL" id="LN999835">
    <property type="protein sequence ID" value="CUX97160.1"/>
    <property type="molecule type" value="Genomic_DNA"/>
</dbReference>
<dbReference type="PROSITE" id="PS51447">
    <property type="entry name" value="FDX_ACB"/>
    <property type="match status" value="1"/>
</dbReference>
<dbReference type="PANTHER" id="PTHR10947:SF0">
    <property type="entry name" value="PHENYLALANINE--TRNA LIGASE BETA SUBUNIT"/>
    <property type="match status" value="1"/>
</dbReference>
<dbReference type="PROSITE" id="PS51483">
    <property type="entry name" value="B5"/>
    <property type="match status" value="1"/>
</dbReference>
<dbReference type="STRING" id="1778263.TPER_HE00229"/>
<dbReference type="OrthoDB" id="9805455at2"/>
<comment type="similarity">
    <text evidence="2 15">Belongs to the phenylalanyl-tRNA synthetase beta subunit family. Type 1 subfamily.</text>
</comment>
<dbReference type="CDD" id="cd00769">
    <property type="entry name" value="PheRS_beta_core"/>
    <property type="match status" value="1"/>
</dbReference>
<evidence type="ECO:0000256" key="11">
    <source>
        <dbReference type="ARBA" id="ARBA00022884"/>
    </source>
</evidence>
<keyword evidence="21" id="KW-1185">Reference proteome</keyword>
<dbReference type="AlphaFoldDB" id="A0A143WTT3"/>
<comment type="cofactor">
    <cofactor evidence="15">
        <name>Mg(2+)</name>
        <dbReference type="ChEBI" id="CHEBI:18420"/>
    </cofactor>
    <text evidence="15">Binds 2 magnesium ions per tetramer.</text>
</comment>
<dbReference type="PROSITE" id="PS50886">
    <property type="entry name" value="TRBD"/>
    <property type="match status" value="1"/>
</dbReference>
<evidence type="ECO:0000256" key="4">
    <source>
        <dbReference type="ARBA" id="ARBA00022490"/>
    </source>
</evidence>
<organism evidence="20 21">
    <name type="scientific">Candidatus Hoaglandella endobia</name>
    <dbReference type="NCBI Taxonomy" id="1778263"/>
    <lineage>
        <taxon>Bacteria</taxon>
        <taxon>Pseudomonadati</taxon>
        <taxon>Pseudomonadota</taxon>
        <taxon>Gammaproteobacteria</taxon>
        <taxon>Enterobacterales</taxon>
        <taxon>Enterobacteriaceae</taxon>
        <taxon>Candidatus Hoaglandella</taxon>
    </lineage>
</organism>
<dbReference type="Gene3D" id="3.30.930.10">
    <property type="entry name" value="Bira Bifunctional Protein, Domain 2"/>
    <property type="match status" value="1"/>
</dbReference>
<dbReference type="InterPro" id="IPR005147">
    <property type="entry name" value="tRNA_synthase_B5-dom"/>
</dbReference>
<keyword evidence="6 15" id="KW-0436">Ligase</keyword>
<dbReference type="SUPFAM" id="SSF55681">
    <property type="entry name" value="Class II aaRS and biotin synthetases"/>
    <property type="match status" value="1"/>
</dbReference>
<dbReference type="SMART" id="SM00874">
    <property type="entry name" value="B5"/>
    <property type="match status" value="1"/>
</dbReference>
<protein>
    <recommendedName>
        <fullName evidence="15">Phenylalanine--tRNA ligase beta subunit</fullName>
        <ecNumber evidence="15">6.1.1.20</ecNumber>
    </recommendedName>
    <alternativeName>
        <fullName evidence="15">Phenylalanyl-tRNA synthetase beta subunit</fullName>
        <shortName evidence="15">PheRS</shortName>
    </alternativeName>
</protein>
<dbReference type="Pfam" id="PF03147">
    <property type="entry name" value="FDX-ACB"/>
    <property type="match status" value="1"/>
</dbReference>
<dbReference type="Pfam" id="PF01588">
    <property type="entry name" value="tRNA_bind"/>
    <property type="match status" value="1"/>
</dbReference>
<dbReference type="Pfam" id="PF03484">
    <property type="entry name" value="B5"/>
    <property type="match status" value="1"/>
</dbReference>
<keyword evidence="9 15" id="KW-0067">ATP-binding</keyword>
<evidence type="ECO:0000259" key="19">
    <source>
        <dbReference type="PROSITE" id="PS51483"/>
    </source>
</evidence>
<evidence type="ECO:0000313" key="20">
    <source>
        <dbReference type="EMBL" id="CUX97160.1"/>
    </source>
</evidence>
<feature type="binding site" evidence="15">
    <location>
        <position position="466"/>
    </location>
    <ligand>
        <name>Mg(2+)</name>
        <dbReference type="ChEBI" id="CHEBI:18420"/>
        <note>shared with alpha subunit</note>
    </ligand>
</feature>
<dbReference type="NCBIfam" id="NF045760">
    <property type="entry name" value="YtpR"/>
    <property type="match status" value="1"/>
</dbReference>
<dbReference type="CDD" id="cd02796">
    <property type="entry name" value="tRNA_bind_bactPheRS"/>
    <property type="match status" value="1"/>
</dbReference>
<dbReference type="FunFam" id="3.50.40.10:FF:000001">
    <property type="entry name" value="Phenylalanine--tRNA ligase beta subunit"/>
    <property type="match status" value="1"/>
</dbReference>
<dbReference type="InterPro" id="IPR005146">
    <property type="entry name" value="B3/B4_tRNA-bd"/>
</dbReference>
<dbReference type="InterPro" id="IPR020825">
    <property type="entry name" value="Phe-tRNA_synthase-like_B3/B4"/>
</dbReference>
<feature type="domain" description="TRNA-binding" evidence="17">
    <location>
        <begin position="39"/>
        <end position="150"/>
    </location>
</feature>
<evidence type="ECO:0000256" key="16">
    <source>
        <dbReference type="PROSITE-ProRule" id="PRU00209"/>
    </source>
</evidence>
<evidence type="ECO:0000256" key="9">
    <source>
        <dbReference type="ARBA" id="ARBA00022840"/>
    </source>
</evidence>
<dbReference type="SMART" id="SM00873">
    <property type="entry name" value="B3_4"/>
    <property type="match status" value="1"/>
</dbReference>
<keyword evidence="5 16" id="KW-0820">tRNA-binding</keyword>
<comment type="subunit">
    <text evidence="3 15">Tetramer of two alpha and two beta subunits.</text>
</comment>
<evidence type="ECO:0000256" key="15">
    <source>
        <dbReference type="HAMAP-Rule" id="MF_00283"/>
    </source>
</evidence>
<evidence type="ECO:0000256" key="1">
    <source>
        <dbReference type="ARBA" id="ARBA00004496"/>
    </source>
</evidence>
<evidence type="ECO:0000256" key="12">
    <source>
        <dbReference type="ARBA" id="ARBA00022917"/>
    </source>
</evidence>
<dbReference type="InterPro" id="IPR002547">
    <property type="entry name" value="tRNA-bd_dom"/>
</dbReference>
<evidence type="ECO:0000256" key="13">
    <source>
        <dbReference type="ARBA" id="ARBA00023146"/>
    </source>
</evidence>
<dbReference type="InterPro" id="IPR012340">
    <property type="entry name" value="NA-bd_OB-fold"/>
</dbReference>
<dbReference type="FunFam" id="3.30.56.10:FF:000002">
    <property type="entry name" value="Phenylalanine--tRNA ligase beta subunit"/>
    <property type="match status" value="1"/>
</dbReference>
<dbReference type="Gene3D" id="3.30.56.10">
    <property type="match status" value="2"/>
</dbReference>
<dbReference type="InterPro" id="IPR005121">
    <property type="entry name" value="Fdx_antiC-bd"/>
</dbReference>
<keyword evidence="11 16" id="KW-0694">RNA-binding</keyword>
<evidence type="ECO:0000256" key="7">
    <source>
        <dbReference type="ARBA" id="ARBA00022723"/>
    </source>
</evidence>
<dbReference type="GO" id="GO:0009328">
    <property type="term" value="C:phenylalanine-tRNA ligase complex"/>
    <property type="evidence" value="ECO:0007669"/>
    <property type="project" value="TreeGrafter"/>
</dbReference>
<dbReference type="Gene3D" id="2.40.50.140">
    <property type="entry name" value="Nucleic acid-binding proteins"/>
    <property type="match status" value="1"/>
</dbReference>
<evidence type="ECO:0000256" key="10">
    <source>
        <dbReference type="ARBA" id="ARBA00022842"/>
    </source>
</evidence>
<evidence type="ECO:0000259" key="18">
    <source>
        <dbReference type="PROSITE" id="PS51447"/>
    </source>
</evidence>
<dbReference type="InterPro" id="IPR045864">
    <property type="entry name" value="aa-tRNA-synth_II/BPL/LPL"/>
</dbReference>
<feature type="binding site" evidence="15">
    <location>
        <position position="465"/>
    </location>
    <ligand>
        <name>Mg(2+)</name>
        <dbReference type="ChEBI" id="CHEBI:18420"/>
        <note>shared with alpha subunit</note>
    </ligand>
</feature>
<dbReference type="InterPro" id="IPR009061">
    <property type="entry name" value="DNA-bd_dom_put_sf"/>
</dbReference>
<proteinExistence type="inferred from homology"/>
<dbReference type="InterPro" id="IPR004532">
    <property type="entry name" value="Phe-tRNA-ligase_IIc_bsu_bact"/>
</dbReference>
<dbReference type="SUPFAM" id="SSF46955">
    <property type="entry name" value="Putative DNA-binding domain"/>
    <property type="match status" value="1"/>
</dbReference>
<comment type="catalytic activity">
    <reaction evidence="14 15">
        <text>tRNA(Phe) + L-phenylalanine + ATP = L-phenylalanyl-tRNA(Phe) + AMP + diphosphate + H(+)</text>
        <dbReference type="Rhea" id="RHEA:19413"/>
        <dbReference type="Rhea" id="RHEA-COMP:9668"/>
        <dbReference type="Rhea" id="RHEA-COMP:9699"/>
        <dbReference type="ChEBI" id="CHEBI:15378"/>
        <dbReference type="ChEBI" id="CHEBI:30616"/>
        <dbReference type="ChEBI" id="CHEBI:33019"/>
        <dbReference type="ChEBI" id="CHEBI:58095"/>
        <dbReference type="ChEBI" id="CHEBI:78442"/>
        <dbReference type="ChEBI" id="CHEBI:78531"/>
        <dbReference type="ChEBI" id="CHEBI:456215"/>
        <dbReference type="EC" id="6.1.1.20"/>
    </reaction>
</comment>